<protein>
    <recommendedName>
        <fullName evidence="3">ApeA N-terminal domain-containing protein</fullName>
    </recommendedName>
</protein>
<gene>
    <name evidence="1" type="ORF">ED236_06765</name>
</gene>
<sequence length="368" mass="42046">MSGACSTPIIRFHLSTTKFFVEHLNAQLNYGASADQTAELFTLATPELGQIVFSKEWVFDLAEASNGTATVHYGYYAAVTMPDGEHELLISHFRKMLDWLSILVRQRIVLLGWTIENAGQRIEVYLDPLDKRLTPFMPPKPGRFIVEDDEFTEVALSGLASWPDKNPEEQEQLSDFSYALAPHLDESTEEKFIFQYRMLEKFIITPKVAARTTLIETEILSGFINNLKKAKIENPDSDQASALNKRLDGFINNIQQDKPSLRHKIDGFISSFMKGSVEDLWPIAGTDEKPGLKEIRDTLSHTDTRSIHHQSLAVAQWHLTILLERLVFKLLELPAPVAIQPGSNILRREFWYERAYWENLQKQTLVKQ</sequence>
<name>A0A3N0V0C4_9PROT</name>
<evidence type="ECO:0008006" key="3">
    <source>
        <dbReference type="Google" id="ProtNLM"/>
    </source>
</evidence>
<dbReference type="AlphaFoldDB" id="A0A3N0V0C4"/>
<keyword evidence="2" id="KW-1185">Reference proteome</keyword>
<proteinExistence type="predicted"/>
<reference evidence="1 2" key="1">
    <citation type="submission" date="2018-10" db="EMBL/GenBank/DDBJ databases">
        <authorList>
            <person name="Chen W.-M."/>
        </authorList>
    </citation>
    <scope>NUCLEOTIDE SEQUENCE [LARGE SCALE GENOMIC DNA]</scope>
    <source>
        <strain evidence="1 2">H-5</strain>
    </source>
</reference>
<evidence type="ECO:0000313" key="2">
    <source>
        <dbReference type="Proteomes" id="UP000275137"/>
    </source>
</evidence>
<comment type="caution">
    <text evidence="1">The sequence shown here is derived from an EMBL/GenBank/DDBJ whole genome shotgun (WGS) entry which is preliminary data.</text>
</comment>
<evidence type="ECO:0000313" key="1">
    <source>
        <dbReference type="EMBL" id="ROH86155.1"/>
    </source>
</evidence>
<dbReference type="EMBL" id="RJVP01000003">
    <property type="protein sequence ID" value="ROH86155.1"/>
    <property type="molecule type" value="Genomic_DNA"/>
</dbReference>
<accession>A0A3N0V0C4</accession>
<organism evidence="1 2">
    <name type="scientific">Pseudomethylobacillus aquaticus</name>
    <dbReference type="NCBI Taxonomy" id="2676064"/>
    <lineage>
        <taxon>Bacteria</taxon>
        <taxon>Pseudomonadati</taxon>
        <taxon>Pseudomonadota</taxon>
        <taxon>Betaproteobacteria</taxon>
        <taxon>Nitrosomonadales</taxon>
        <taxon>Methylophilaceae</taxon>
        <taxon>Pseudomethylobacillus</taxon>
    </lineage>
</organism>
<dbReference type="Proteomes" id="UP000275137">
    <property type="component" value="Unassembled WGS sequence"/>
</dbReference>